<accession>A0A2T5IGB4</accession>
<evidence type="ECO:0000313" key="1">
    <source>
        <dbReference type="EMBL" id="PTQ82880.1"/>
    </source>
</evidence>
<organism evidence="1 2">
    <name type="scientific">Nitrosospira multiformis</name>
    <dbReference type="NCBI Taxonomy" id="1231"/>
    <lineage>
        <taxon>Bacteria</taxon>
        <taxon>Pseudomonadati</taxon>
        <taxon>Pseudomonadota</taxon>
        <taxon>Betaproteobacteria</taxon>
        <taxon>Nitrosomonadales</taxon>
        <taxon>Nitrosomonadaceae</taxon>
        <taxon>Nitrosospira</taxon>
    </lineage>
</organism>
<sequence length="89" mass="9937">MRLPVQMPCEPLVGHRRQTLWTVTSHITQRDLMRDAPAKETLPVIPTAPEGEEIIADYASIRLTLRRHPLALLLGKQGFSLGLTQASIL</sequence>
<comment type="caution">
    <text evidence="1">The sequence shown here is derived from an EMBL/GenBank/DDBJ whole genome shotgun (WGS) entry which is preliminary data.</text>
</comment>
<evidence type="ECO:0000313" key="2">
    <source>
        <dbReference type="Proteomes" id="UP000244152"/>
    </source>
</evidence>
<dbReference type="Proteomes" id="UP000244152">
    <property type="component" value="Unassembled WGS sequence"/>
</dbReference>
<dbReference type="EMBL" id="QAOK01000003">
    <property type="protein sequence ID" value="PTQ82880.1"/>
    <property type="molecule type" value="Genomic_DNA"/>
</dbReference>
<gene>
    <name evidence="1" type="ORF">C8R21_103161</name>
</gene>
<dbReference type="AlphaFoldDB" id="A0A2T5IGB4"/>
<reference evidence="1 2" key="1">
    <citation type="submission" date="2018-04" db="EMBL/GenBank/DDBJ databases">
        <title>Active sludge and wastewater microbial communities from Klosterneuburg, Austria.</title>
        <authorList>
            <person name="Wagner M."/>
        </authorList>
    </citation>
    <scope>NUCLEOTIDE SEQUENCE [LARGE SCALE GENOMIC DNA]</scope>
    <source>
        <strain evidence="1 2">Nl12</strain>
    </source>
</reference>
<proteinExistence type="predicted"/>
<name>A0A2T5IGB4_9PROT</name>
<protein>
    <submittedName>
        <fullName evidence="1">Uncharacterized protein</fullName>
    </submittedName>
</protein>